<evidence type="ECO:0000313" key="4">
    <source>
        <dbReference type="EMBL" id="AIA54281.1"/>
    </source>
</evidence>
<keyword evidence="2" id="KW-0548">Nucleotidyltransferase</keyword>
<dbReference type="eggNOG" id="COG1208">
    <property type="taxonomic scope" value="Bacteria"/>
</dbReference>
<evidence type="ECO:0000259" key="3">
    <source>
        <dbReference type="Pfam" id="PF00483"/>
    </source>
</evidence>
<gene>
    <name evidence="4" type="ORF">Acaty_c0391</name>
</gene>
<dbReference type="PANTHER" id="PTHR43584:SF8">
    <property type="entry name" value="N-ACETYLMURAMATE ALPHA-1-PHOSPHATE URIDYLYLTRANSFERASE"/>
    <property type="match status" value="1"/>
</dbReference>
<dbReference type="AlphaFoldDB" id="A0A059ZWE9"/>
<dbReference type="Gene3D" id="3.90.550.10">
    <property type="entry name" value="Spore Coat Polysaccharide Biosynthesis Protein SpsA, Chain A"/>
    <property type="match status" value="1"/>
</dbReference>
<evidence type="ECO:0000256" key="2">
    <source>
        <dbReference type="ARBA" id="ARBA00022695"/>
    </source>
</evidence>
<dbReference type="EMBL" id="CP005986">
    <property type="protein sequence ID" value="AIA54281.1"/>
    <property type="molecule type" value="Genomic_DNA"/>
</dbReference>
<dbReference type="Proteomes" id="UP000005522">
    <property type="component" value="Chromosome"/>
</dbReference>
<feature type="domain" description="Nucleotidyl transferase" evidence="3">
    <location>
        <begin position="8"/>
        <end position="124"/>
    </location>
</feature>
<organism evidence="4 5">
    <name type="scientific">Acidithiobacillus caldus (strain ATCC 51756 / DSM 8584 / KU)</name>
    <dbReference type="NCBI Taxonomy" id="637389"/>
    <lineage>
        <taxon>Bacteria</taxon>
        <taxon>Pseudomonadati</taxon>
        <taxon>Pseudomonadota</taxon>
        <taxon>Acidithiobacillia</taxon>
        <taxon>Acidithiobacillales</taxon>
        <taxon>Acidithiobacillaceae</taxon>
        <taxon>Acidithiobacillus</taxon>
    </lineage>
</organism>
<dbReference type="SUPFAM" id="SSF53448">
    <property type="entry name" value="Nucleotide-diphospho-sugar transferases"/>
    <property type="match status" value="1"/>
</dbReference>
<dbReference type="InterPro" id="IPR050065">
    <property type="entry name" value="GlmU-like"/>
</dbReference>
<keyword evidence="1 4" id="KW-0808">Transferase</keyword>
<evidence type="ECO:0000256" key="1">
    <source>
        <dbReference type="ARBA" id="ARBA00022679"/>
    </source>
</evidence>
<dbReference type="PANTHER" id="PTHR43584">
    <property type="entry name" value="NUCLEOTIDYL TRANSFERASE"/>
    <property type="match status" value="1"/>
</dbReference>
<dbReference type="KEGG" id="acz:Acaty_c0391"/>
<dbReference type="InterPro" id="IPR005835">
    <property type="entry name" value="NTP_transferase_dom"/>
</dbReference>
<evidence type="ECO:0000313" key="5">
    <source>
        <dbReference type="Proteomes" id="UP000005522"/>
    </source>
</evidence>
<dbReference type="Pfam" id="PF00483">
    <property type="entry name" value="NTP_transferase"/>
    <property type="match status" value="1"/>
</dbReference>
<dbReference type="CDD" id="cd06422">
    <property type="entry name" value="NTP_transferase_like_1"/>
    <property type="match status" value="1"/>
</dbReference>
<proteinExistence type="predicted"/>
<protein>
    <submittedName>
        <fullName evidence="4">Nucleotidyl transferase possibly involved in threonylcarbamoyladenosine formation</fullName>
    </submittedName>
</protein>
<dbReference type="InterPro" id="IPR029044">
    <property type="entry name" value="Nucleotide-diphossugar_trans"/>
</dbReference>
<sequence>MGTRVRQAMILAAGRGERLRPLSDYVPKPLLELGGKSLLHWHLEGFARLGLERVVINIGHLGGQIRASLGRRCMGLDILYSDERDNRLETGGAIVRAREILGDAPFLLANGDVCSDFDWTPLVTADAVETLVLVPNPAHHPGGDFALVNGQVQCPRAGRATFTYAGMARLSGAWFAERVCAPAPLGPWLLDWAAAGLLAGWLHEGRWFDVGTVARWRDARRACGGRHGL</sequence>
<dbReference type="GO" id="GO:0016779">
    <property type="term" value="F:nucleotidyltransferase activity"/>
    <property type="evidence" value="ECO:0007669"/>
    <property type="project" value="UniProtKB-KW"/>
</dbReference>
<name>A0A059ZWE9_ACICK</name>
<dbReference type="RefSeq" id="WP_004870453.1">
    <property type="nucleotide sequence ID" value="NZ_CP005986.1"/>
</dbReference>
<dbReference type="HOGENOM" id="CLU_029499_2_1_6"/>
<accession>A0A059ZWE9</accession>
<reference evidence="4 5" key="1">
    <citation type="journal article" date="2009" name="J. Bacteriol.">
        <title>Draft genome sequence of the extremely acidophilic bacterium Acidithiobacillus caldus ATCC 51756 reveals metabolic versatility in the genus Acidithiobacillus.</title>
        <authorList>
            <person name="Valdes J."/>
            <person name="Quatrini R."/>
            <person name="Hallberg K."/>
            <person name="Dopson M."/>
            <person name="Valenzuela P.D."/>
            <person name="Holmes D.S."/>
        </authorList>
    </citation>
    <scope>NUCLEOTIDE SEQUENCE [LARGE SCALE GENOMIC DNA]</scope>
    <source>
        <strain evidence="5">ATCC 51756 / DSM 8584 / KU</strain>
    </source>
</reference>